<keyword evidence="2 5" id="KW-0812">Transmembrane</keyword>
<dbReference type="Proteomes" id="UP001472866">
    <property type="component" value="Chromosome 01"/>
</dbReference>
<organism evidence="6 7">
    <name type="scientific">Chloropicon roscoffensis</name>
    <dbReference type="NCBI Taxonomy" id="1461544"/>
    <lineage>
        <taxon>Eukaryota</taxon>
        <taxon>Viridiplantae</taxon>
        <taxon>Chlorophyta</taxon>
        <taxon>Chloropicophyceae</taxon>
        <taxon>Chloropicales</taxon>
        <taxon>Chloropicaceae</taxon>
        <taxon>Chloropicon</taxon>
    </lineage>
</organism>
<reference evidence="6 7" key="1">
    <citation type="submission" date="2024-03" db="EMBL/GenBank/DDBJ databases">
        <title>Complete genome sequence of the green alga Chloropicon roscoffensis RCC1871.</title>
        <authorList>
            <person name="Lemieux C."/>
            <person name="Pombert J.-F."/>
            <person name="Otis C."/>
            <person name="Turmel M."/>
        </authorList>
    </citation>
    <scope>NUCLEOTIDE SEQUENCE [LARGE SCALE GENOMIC DNA]</scope>
    <source>
        <strain evidence="6 7">RCC1871</strain>
    </source>
</reference>
<proteinExistence type="predicted"/>
<comment type="subcellular location">
    <subcellularLocation>
        <location evidence="1">Membrane</location>
        <topology evidence="1">Multi-pass membrane protein</topology>
    </subcellularLocation>
</comment>
<feature type="transmembrane region" description="Helical" evidence="5">
    <location>
        <begin position="94"/>
        <end position="115"/>
    </location>
</feature>
<evidence type="ECO:0000256" key="1">
    <source>
        <dbReference type="ARBA" id="ARBA00004141"/>
    </source>
</evidence>
<keyword evidence="4 5" id="KW-0472">Membrane</keyword>
<dbReference type="AlphaFoldDB" id="A0AAX4NY77"/>
<evidence type="ECO:0000256" key="3">
    <source>
        <dbReference type="ARBA" id="ARBA00022989"/>
    </source>
</evidence>
<dbReference type="PANTHER" id="PTHR23423">
    <property type="entry name" value="ORGANIC SOLUTE TRANSPORTER-RELATED"/>
    <property type="match status" value="1"/>
</dbReference>
<gene>
    <name evidence="6" type="ORF">HKI87_01g02250</name>
</gene>
<dbReference type="SMART" id="SM01417">
    <property type="entry name" value="Solute_trans_a"/>
    <property type="match status" value="1"/>
</dbReference>
<evidence type="ECO:0000256" key="5">
    <source>
        <dbReference type="SAM" id="Phobius"/>
    </source>
</evidence>
<keyword evidence="7" id="KW-1185">Reference proteome</keyword>
<feature type="transmembrane region" description="Helical" evidence="5">
    <location>
        <begin position="253"/>
        <end position="274"/>
    </location>
</feature>
<feature type="transmembrane region" description="Helical" evidence="5">
    <location>
        <begin position="295"/>
        <end position="316"/>
    </location>
</feature>
<dbReference type="GO" id="GO:0016020">
    <property type="term" value="C:membrane"/>
    <property type="evidence" value="ECO:0007669"/>
    <property type="project" value="UniProtKB-SubCell"/>
</dbReference>
<evidence type="ECO:0000313" key="7">
    <source>
        <dbReference type="Proteomes" id="UP001472866"/>
    </source>
</evidence>
<feature type="transmembrane region" description="Helical" evidence="5">
    <location>
        <begin position="59"/>
        <end position="79"/>
    </location>
</feature>
<evidence type="ECO:0000256" key="4">
    <source>
        <dbReference type="ARBA" id="ARBA00023136"/>
    </source>
</evidence>
<keyword evidence="3 5" id="KW-1133">Transmembrane helix</keyword>
<feature type="transmembrane region" description="Helical" evidence="5">
    <location>
        <begin position="28"/>
        <end position="50"/>
    </location>
</feature>
<evidence type="ECO:0000256" key="2">
    <source>
        <dbReference type="ARBA" id="ARBA00022692"/>
    </source>
</evidence>
<evidence type="ECO:0000313" key="6">
    <source>
        <dbReference type="EMBL" id="WZN58701.1"/>
    </source>
</evidence>
<protein>
    <submittedName>
        <fullName evidence="6">Subunit alpha of organic solute transporter</fullName>
    </submittedName>
</protein>
<sequence length="492" mass="56732">MVDLPGFKGMSFSSEYWGTGFTRRKLRAIWITVVVLSVGALLPLAIYLFYQDHTSAREVILVLGSIFTFLAVPTTMYGIWQHVSNYTQPLLQRYIIRILWMVPIYALDSWVVLILTKACLAKYSYVPDMITLSYEAYTVYNFFEYLIKYLEISSGQTAGELLQSKHFQSLSGAGEVKTVVEHLPPFRLKWGDRIDFKVLDPWPVGEVFVSRCKWGVMSYILFSPLYLIVSISYESVHQDVAEKRMFQFSSVLFYFTLAQSAISVWAVYCLVLFYHEARNELRPIKPLAKFLSIKGIVFVTFWQSIMLQFLGNLWINEKGDIYDKKHGLWDCPYSKFHVTQALNCFLLTIEMFILSFAFAFSFPSSEFKIPIDATGFMLDDEDGGDVTVLPRNSLRPKLRALFDIGDVQDDVMRHTAAIGTEIGHEVSFGFKQIWRRTLMFTRRLFGYDSYHYGYLLQNNRSGKSYQSTAYTAPEVPAGKYDNLDDVLTPIKR</sequence>
<accession>A0AAX4NY77</accession>
<feature type="transmembrane region" description="Helical" evidence="5">
    <location>
        <begin position="336"/>
        <end position="360"/>
    </location>
</feature>
<name>A0AAX4NY77_9CHLO</name>
<dbReference type="EMBL" id="CP151501">
    <property type="protein sequence ID" value="WZN58701.1"/>
    <property type="molecule type" value="Genomic_DNA"/>
</dbReference>
<dbReference type="InterPro" id="IPR005178">
    <property type="entry name" value="Ostalpha/TMEM184C"/>
</dbReference>
<dbReference type="Pfam" id="PF03619">
    <property type="entry name" value="Solute_trans_a"/>
    <property type="match status" value="1"/>
</dbReference>
<feature type="transmembrane region" description="Helical" evidence="5">
    <location>
        <begin position="216"/>
        <end position="233"/>
    </location>
</feature>